<name>A0A7R9AFX3_9CRUS</name>
<sequence length="226" mass="24941">MAGACMHDITWTDEILEPCIGENGLVPPYQQCLWNVFGSSPASTIEILLTPEDFGDFSNRSLVLRIGFGYKDDFPSGPDETVLARFDSPVSENTTVIVEGGEAWVDVLTRQEIVPFRIFSTIKNEAFTTTTTTTNPCEGAIGDPCQEHQDCRVNEHLFCNPSLLKCDCADGYIFDTDILMCVTGGKRLGESCSDDSDCNLYNQCDKETKICTCAKGYRLDPKTILS</sequence>
<feature type="non-terminal residue" evidence="1">
    <location>
        <position position="226"/>
    </location>
</feature>
<proteinExistence type="predicted"/>
<evidence type="ECO:0000313" key="1">
    <source>
        <dbReference type="EMBL" id="CAD7253345.1"/>
    </source>
</evidence>
<dbReference type="Gene3D" id="2.170.300.10">
    <property type="entry name" value="Tie2 ligand-binding domain superfamily"/>
    <property type="match status" value="1"/>
</dbReference>
<dbReference type="AlphaFoldDB" id="A0A7R9AFX3"/>
<keyword evidence="2" id="KW-1185">Reference proteome</keyword>
<accession>A0A7R9AFX3</accession>
<reference evidence="1" key="1">
    <citation type="submission" date="2020-11" db="EMBL/GenBank/DDBJ databases">
        <authorList>
            <person name="Tran Van P."/>
        </authorList>
    </citation>
    <scope>NUCLEOTIDE SEQUENCE</scope>
</reference>
<dbReference type="EMBL" id="CAJPEV010005691">
    <property type="protein sequence ID" value="CAG0903415.1"/>
    <property type="molecule type" value="Genomic_DNA"/>
</dbReference>
<dbReference type="Proteomes" id="UP000677054">
    <property type="component" value="Unassembled WGS sequence"/>
</dbReference>
<gene>
    <name evidence="1" type="ORF">DSTB1V02_LOCUS13095</name>
</gene>
<dbReference type="EMBL" id="LR905208">
    <property type="protein sequence ID" value="CAD7253345.1"/>
    <property type="molecule type" value="Genomic_DNA"/>
</dbReference>
<dbReference type="OrthoDB" id="504708at2759"/>
<organism evidence="1">
    <name type="scientific">Darwinula stevensoni</name>
    <dbReference type="NCBI Taxonomy" id="69355"/>
    <lineage>
        <taxon>Eukaryota</taxon>
        <taxon>Metazoa</taxon>
        <taxon>Ecdysozoa</taxon>
        <taxon>Arthropoda</taxon>
        <taxon>Crustacea</taxon>
        <taxon>Oligostraca</taxon>
        <taxon>Ostracoda</taxon>
        <taxon>Podocopa</taxon>
        <taxon>Podocopida</taxon>
        <taxon>Darwinulocopina</taxon>
        <taxon>Darwinuloidea</taxon>
        <taxon>Darwinulidae</taxon>
        <taxon>Darwinula</taxon>
    </lineage>
</organism>
<protein>
    <submittedName>
        <fullName evidence="1">Uncharacterized protein</fullName>
    </submittedName>
</protein>
<evidence type="ECO:0000313" key="2">
    <source>
        <dbReference type="Proteomes" id="UP000677054"/>
    </source>
</evidence>